<evidence type="ECO:0000313" key="3">
    <source>
        <dbReference type="Proteomes" id="UP000007304"/>
    </source>
</evidence>
<evidence type="ECO:0000256" key="1">
    <source>
        <dbReference type="SAM" id="MobiDB-lite"/>
    </source>
</evidence>
<evidence type="ECO:0000313" key="2">
    <source>
        <dbReference type="EMBL" id="EHY52596.1"/>
    </source>
</evidence>
<sequence length="136" mass="14560">MRWVTQHRAQLSVHGHNPQQPAAVCWTLDAQSPMFIGAQVWAHTVIHSASQRPIVGSTTNCAIVPHEHAGHQPAVQQMYSLQSSISPSNPSGLMDDRSIAPLKGSLPGNTRWSAGPNGPLGARMPGTQHWPLGAGR</sequence>
<reference evidence="2" key="1">
    <citation type="submission" date="2011-07" db="EMBL/GenBank/DDBJ databases">
        <title>The Genome Sequence of Exophiala (Wangiella) dermatitidis NIH/UT8656.</title>
        <authorList>
            <consortium name="The Broad Institute Genome Sequencing Platform"/>
            <person name="Cuomo C."/>
            <person name="Wang Z."/>
            <person name="Hunicke-Smith S."/>
            <person name="Szanislo P.J."/>
            <person name="Earl A."/>
            <person name="Young S.K."/>
            <person name="Zeng Q."/>
            <person name="Gargeya S."/>
            <person name="Fitzgerald M."/>
            <person name="Haas B."/>
            <person name="Abouelleil A."/>
            <person name="Alvarado L."/>
            <person name="Arachchi H.M."/>
            <person name="Berlin A."/>
            <person name="Brown A."/>
            <person name="Chapman S.B."/>
            <person name="Chen Z."/>
            <person name="Dunbar C."/>
            <person name="Freedman E."/>
            <person name="Gearin G."/>
            <person name="Gellesch M."/>
            <person name="Goldberg J."/>
            <person name="Griggs A."/>
            <person name="Gujja S."/>
            <person name="Heiman D."/>
            <person name="Howarth C."/>
            <person name="Larson L."/>
            <person name="Lui A."/>
            <person name="MacDonald P.J.P."/>
            <person name="Montmayeur A."/>
            <person name="Murphy C."/>
            <person name="Neiman D."/>
            <person name="Pearson M."/>
            <person name="Priest M."/>
            <person name="Roberts A."/>
            <person name="Saif S."/>
            <person name="Shea T."/>
            <person name="Shenoy N."/>
            <person name="Sisk P."/>
            <person name="Stolte C."/>
            <person name="Sykes S."/>
            <person name="Wortman J."/>
            <person name="Nusbaum C."/>
            <person name="Birren B."/>
        </authorList>
    </citation>
    <scope>NUCLEOTIDE SEQUENCE</scope>
    <source>
        <strain evidence="2">NIH/UT8656</strain>
    </source>
</reference>
<proteinExistence type="predicted"/>
<dbReference type="RefSeq" id="XP_009153057.1">
    <property type="nucleotide sequence ID" value="XM_009154809.1"/>
</dbReference>
<keyword evidence="3" id="KW-1185">Reference proteome</keyword>
<feature type="region of interest" description="Disordered" evidence="1">
    <location>
        <begin position="84"/>
        <end position="136"/>
    </location>
</feature>
<organism evidence="2 3">
    <name type="scientific">Exophiala dermatitidis (strain ATCC 34100 / CBS 525.76 / NIH/UT8656)</name>
    <name type="common">Black yeast</name>
    <name type="synonym">Wangiella dermatitidis</name>
    <dbReference type="NCBI Taxonomy" id="858893"/>
    <lineage>
        <taxon>Eukaryota</taxon>
        <taxon>Fungi</taxon>
        <taxon>Dikarya</taxon>
        <taxon>Ascomycota</taxon>
        <taxon>Pezizomycotina</taxon>
        <taxon>Eurotiomycetes</taxon>
        <taxon>Chaetothyriomycetidae</taxon>
        <taxon>Chaetothyriales</taxon>
        <taxon>Herpotrichiellaceae</taxon>
        <taxon>Exophiala</taxon>
    </lineage>
</organism>
<protein>
    <submittedName>
        <fullName evidence="2">Uncharacterized protein</fullName>
    </submittedName>
</protein>
<gene>
    <name evidence="2" type="ORF">HMPREF1120_00807</name>
</gene>
<name>H6BKG3_EXODN</name>
<dbReference type="InParanoid" id="H6BKG3"/>
<dbReference type="VEuPathDB" id="FungiDB:HMPREF1120_00807"/>
<dbReference type="AlphaFoldDB" id="H6BKG3"/>
<dbReference type="EMBL" id="JH226130">
    <property type="protein sequence ID" value="EHY52596.1"/>
    <property type="molecule type" value="Genomic_DNA"/>
</dbReference>
<dbReference type="Proteomes" id="UP000007304">
    <property type="component" value="Unassembled WGS sequence"/>
</dbReference>
<accession>H6BKG3</accession>
<dbReference type="GeneID" id="20305446"/>
<dbReference type="HOGENOM" id="CLU_1875438_0_0_1"/>